<keyword evidence="5 6" id="KW-0472">Membrane</keyword>
<comment type="caution">
    <text evidence="8">The sequence shown here is derived from an EMBL/GenBank/DDBJ whole genome shotgun (WGS) entry which is preliminary data.</text>
</comment>
<comment type="subcellular location">
    <subcellularLocation>
        <location evidence="1">Membrane</location>
        <topology evidence="1">Single-pass membrane protein</topology>
    </subcellularLocation>
</comment>
<dbReference type="CDD" id="cd04037">
    <property type="entry name" value="C2E_Ferlin"/>
    <property type="match status" value="1"/>
</dbReference>
<gene>
    <name evidence="8" type="ORF">LARSCL_LOCUS19363</name>
</gene>
<sequence length="638" mass="73467">MDWWSRYYLSTGEQPQIEEPFYSTGSDTVVVPRNSLLSATFGAPRVRNVAETDTAGFVVYPTELENVPEFGGFQEWLHSFELTKGKKISRNPLREKSMAVLKGCFRIYRTPLPPDALDPLLPLGEVSGGLFGGIPKNKPAKVLVRTYIVKAMNLEPSKARNTTDPYVVLQLGKHRLSDKENYISKQLNPVFGKCFEFVANFPGSSLLRVLLFDWNLVGADELIGETVIDLENRFYSRHRATCGLARFYETTGPNAWRDALKPSEILQKMCRDCWLDGPHNDGRRIRIGKFVYEFQEEFGDDQENMALTLLHRWNEISQAKYSLVPEHVETRTLHNPMNPLEPHGQLVMWLDMFEEDTVPPTMPREISMRKPESYELRVIIWNTDEVILADDAFFTGEKMSDIYVKGWLTGKEDAQTTDVHYRSLTGEGNFNWRFVFPFEYLTVERRVVVKRKVSVFSWDETEFKLPPVLELQVWDADHFSKDDHLGTISLDLNRFPRGAYSTSLCTLDMLRKDGTVPQMSIFKQRCVRGWWPVVSRKNKGKTKLTGKIEAEIQLLIQEEAEKNPAGRGRKGPNALEEPKRPETSFINILNPLKTLRYAFWKNYKYKIIKVVILVAVALIFLLFFYSAPGYMAKKVLRA</sequence>
<dbReference type="PROSITE" id="PS50004">
    <property type="entry name" value="C2"/>
    <property type="match status" value="2"/>
</dbReference>
<reference evidence="8 9" key="1">
    <citation type="submission" date="2024-04" db="EMBL/GenBank/DDBJ databases">
        <authorList>
            <person name="Rising A."/>
            <person name="Reimegard J."/>
            <person name="Sonavane S."/>
            <person name="Akerstrom W."/>
            <person name="Nylinder S."/>
            <person name="Hedman E."/>
            <person name="Kallberg Y."/>
        </authorList>
    </citation>
    <scope>NUCLEOTIDE SEQUENCE [LARGE SCALE GENOMIC DNA]</scope>
</reference>
<accession>A0AAV2BHA1</accession>
<keyword evidence="4 6" id="KW-1133">Transmembrane helix</keyword>
<evidence type="ECO:0000256" key="4">
    <source>
        <dbReference type="ARBA" id="ARBA00022989"/>
    </source>
</evidence>
<evidence type="ECO:0000256" key="5">
    <source>
        <dbReference type="ARBA" id="ARBA00023136"/>
    </source>
</evidence>
<dbReference type="InterPro" id="IPR000008">
    <property type="entry name" value="C2_dom"/>
</dbReference>
<dbReference type="InterPro" id="IPR037725">
    <property type="entry name" value="C2F_Ferlin"/>
</dbReference>
<evidence type="ECO:0000259" key="7">
    <source>
        <dbReference type="PROSITE" id="PS50004"/>
    </source>
</evidence>
<dbReference type="PANTHER" id="PTHR12546:SF60">
    <property type="entry name" value="MISFIRE, ISOFORM F"/>
    <property type="match status" value="1"/>
</dbReference>
<dbReference type="GO" id="GO:0016020">
    <property type="term" value="C:membrane"/>
    <property type="evidence" value="ECO:0007669"/>
    <property type="project" value="UniProtKB-SubCell"/>
</dbReference>
<dbReference type="Proteomes" id="UP001497382">
    <property type="component" value="Unassembled WGS sequence"/>
</dbReference>
<dbReference type="Pfam" id="PF22901">
    <property type="entry name" value="dsrm_Ferlin"/>
    <property type="match status" value="1"/>
</dbReference>
<dbReference type="GO" id="GO:0007009">
    <property type="term" value="P:plasma membrane organization"/>
    <property type="evidence" value="ECO:0007669"/>
    <property type="project" value="TreeGrafter"/>
</dbReference>
<keyword evidence="2 6" id="KW-0812">Transmembrane</keyword>
<proteinExistence type="predicted"/>
<feature type="transmembrane region" description="Helical" evidence="6">
    <location>
        <begin position="607"/>
        <end position="627"/>
    </location>
</feature>
<feature type="domain" description="C2" evidence="7">
    <location>
        <begin position="122"/>
        <end position="243"/>
    </location>
</feature>
<keyword evidence="3" id="KW-0677">Repeat</keyword>
<dbReference type="InterPro" id="IPR032362">
    <property type="entry name" value="Ferlin_C"/>
</dbReference>
<evidence type="ECO:0000256" key="1">
    <source>
        <dbReference type="ARBA" id="ARBA00004167"/>
    </source>
</evidence>
<evidence type="ECO:0000313" key="9">
    <source>
        <dbReference type="Proteomes" id="UP001497382"/>
    </source>
</evidence>
<dbReference type="SUPFAM" id="SSF49562">
    <property type="entry name" value="C2 domain (Calcium/lipid-binding domain, CaLB)"/>
    <property type="match status" value="2"/>
</dbReference>
<evidence type="ECO:0000256" key="3">
    <source>
        <dbReference type="ARBA" id="ARBA00022737"/>
    </source>
</evidence>
<protein>
    <recommendedName>
        <fullName evidence="7">C2 domain-containing protein</fullName>
    </recommendedName>
</protein>
<name>A0AAV2BHA1_9ARAC</name>
<feature type="domain" description="C2" evidence="7">
    <location>
        <begin position="358"/>
        <end position="506"/>
    </location>
</feature>
<dbReference type="InterPro" id="IPR055072">
    <property type="entry name" value="Ferlin_DSRM"/>
</dbReference>
<evidence type="ECO:0000256" key="6">
    <source>
        <dbReference type="SAM" id="Phobius"/>
    </source>
</evidence>
<dbReference type="EMBL" id="CAXIEN010000374">
    <property type="protein sequence ID" value="CAL1295612.1"/>
    <property type="molecule type" value="Genomic_DNA"/>
</dbReference>
<dbReference type="SMART" id="SM00239">
    <property type="entry name" value="C2"/>
    <property type="match status" value="2"/>
</dbReference>
<dbReference type="Gene3D" id="2.60.40.150">
    <property type="entry name" value="C2 domain"/>
    <property type="match status" value="2"/>
</dbReference>
<evidence type="ECO:0000256" key="2">
    <source>
        <dbReference type="ARBA" id="ARBA00022692"/>
    </source>
</evidence>
<keyword evidence="9" id="KW-1185">Reference proteome</keyword>
<dbReference type="PANTHER" id="PTHR12546">
    <property type="entry name" value="FER-1-LIKE"/>
    <property type="match status" value="1"/>
</dbReference>
<evidence type="ECO:0000313" key="8">
    <source>
        <dbReference type="EMBL" id="CAL1295612.1"/>
    </source>
</evidence>
<dbReference type="AlphaFoldDB" id="A0AAV2BHA1"/>
<dbReference type="InterPro" id="IPR035892">
    <property type="entry name" value="C2_domain_sf"/>
</dbReference>
<dbReference type="InterPro" id="IPR037721">
    <property type="entry name" value="Ferlin"/>
</dbReference>
<dbReference type="CDD" id="cd08374">
    <property type="entry name" value="C2F_Ferlin"/>
    <property type="match status" value="1"/>
</dbReference>
<organism evidence="8 9">
    <name type="scientific">Larinioides sclopetarius</name>
    <dbReference type="NCBI Taxonomy" id="280406"/>
    <lineage>
        <taxon>Eukaryota</taxon>
        <taxon>Metazoa</taxon>
        <taxon>Ecdysozoa</taxon>
        <taxon>Arthropoda</taxon>
        <taxon>Chelicerata</taxon>
        <taxon>Arachnida</taxon>
        <taxon>Araneae</taxon>
        <taxon>Araneomorphae</taxon>
        <taxon>Entelegynae</taxon>
        <taxon>Araneoidea</taxon>
        <taxon>Araneidae</taxon>
        <taxon>Larinioides</taxon>
    </lineage>
</organism>
<dbReference type="InterPro" id="IPR037724">
    <property type="entry name" value="C2E_Ferlin"/>
</dbReference>
<dbReference type="Pfam" id="PF16165">
    <property type="entry name" value="Ferlin_C"/>
    <property type="match status" value="1"/>
</dbReference>
<dbReference type="Pfam" id="PF00168">
    <property type="entry name" value="C2"/>
    <property type="match status" value="2"/>
</dbReference>